<dbReference type="EMBL" id="FNIC01000002">
    <property type="protein sequence ID" value="SDN27028.1"/>
    <property type="molecule type" value="Genomic_DNA"/>
</dbReference>
<dbReference type="NCBIfam" id="NF041518">
    <property type="entry name" value="choice_anch_Q"/>
    <property type="match status" value="1"/>
</dbReference>
<evidence type="ECO:0000256" key="1">
    <source>
        <dbReference type="SAM" id="SignalP"/>
    </source>
</evidence>
<protein>
    <recommendedName>
        <fullName evidence="2">DUF11 domain-containing protein</fullName>
    </recommendedName>
</protein>
<dbReference type="AlphaFoldDB" id="A0A1H0A0D7"/>
<gene>
    <name evidence="3" type="ORF">SAMN05192576_1897</name>
</gene>
<name>A0A1H0A0D7_9ACTN</name>
<feature type="signal peptide" evidence="1">
    <location>
        <begin position="1"/>
        <end position="26"/>
    </location>
</feature>
<dbReference type="InterPro" id="IPR001434">
    <property type="entry name" value="OmcB-like_DUF11"/>
</dbReference>
<reference evidence="3 4" key="1">
    <citation type="submission" date="2016-10" db="EMBL/GenBank/DDBJ databases">
        <authorList>
            <person name="de Groot N.N."/>
        </authorList>
    </citation>
    <scope>NUCLEOTIDE SEQUENCE [LARGE SCALE GENOMIC DNA]</scope>
    <source>
        <strain evidence="3 4">CGMCC 1.11147</strain>
    </source>
</reference>
<sequence>MTRRVLIVLALVLAPLTLAPVSPAAAAGFTVNSNSDAADADLSDPACATATSVCTVRAAIQQANATAGSDVVTVPAMTISLGSPLTISSNLTLRGAGARSTILQATGGAHGMLLVTSGVVNVSGVTVTGATGGGALAVYQSGGDLTLQGIRVTNNSASGAGGAYGPVYTMNGTMTVRDSEISGNSTTSTSSNAFGGGLSVYSSTVTVLNTTIADNTVMAGSAQALGGGVWAGLNSTVTLTSSTVAGNTVSAPSTFGAGVFQNMGGTGSVEVSDSVLALPQGGTNCAAGGKTPVFLGRNLLDDTSCGAAAATRTIGPTRLGALANNGGQTNTRVPAPGSLALNAASTCATPTDQRGQARPIAGKCDLGAAESGSNRKAAVSVSNRKPSAGSDIIATATALNRGLDHSTSTRLTVTAFRAKVLSATVLGGSCRVSGNRATCKLGTVAKGTPKRVLLALRMPASGRVVITAKVGGAQADQVKANNSATAKAVVRAR</sequence>
<feature type="domain" description="DUF11" evidence="2">
    <location>
        <begin position="380"/>
        <end position="487"/>
    </location>
</feature>
<evidence type="ECO:0000259" key="2">
    <source>
        <dbReference type="Pfam" id="PF01345"/>
    </source>
</evidence>
<evidence type="ECO:0000313" key="4">
    <source>
        <dbReference type="Proteomes" id="UP000199004"/>
    </source>
</evidence>
<dbReference type="Proteomes" id="UP000199004">
    <property type="component" value="Unassembled WGS sequence"/>
</dbReference>
<dbReference type="InterPro" id="IPR011050">
    <property type="entry name" value="Pectin_lyase_fold/virulence"/>
</dbReference>
<organism evidence="3 4">
    <name type="scientific">Nocardioides szechwanensis</name>
    <dbReference type="NCBI Taxonomy" id="1005944"/>
    <lineage>
        <taxon>Bacteria</taxon>
        <taxon>Bacillati</taxon>
        <taxon>Actinomycetota</taxon>
        <taxon>Actinomycetes</taxon>
        <taxon>Propionibacteriales</taxon>
        <taxon>Nocardioidaceae</taxon>
        <taxon>Nocardioides</taxon>
    </lineage>
</organism>
<dbReference type="STRING" id="1005944.SAMN05192576_1897"/>
<evidence type="ECO:0000313" key="3">
    <source>
        <dbReference type="EMBL" id="SDN27028.1"/>
    </source>
</evidence>
<dbReference type="Gene3D" id="2.160.20.10">
    <property type="entry name" value="Single-stranded right-handed beta-helix, Pectin lyase-like"/>
    <property type="match status" value="1"/>
</dbReference>
<accession>A0A1H0A0D7</accession>
<keyword evidence="4" id="KW-1185">Reference proteome</keyword>
<dbReference type="InterPro" id="IPR012334">
    <property type="entry name" value="Pectin_lyas_fold"/>
</dbReference>
<feature type="chain" id="PRO_5011638481" description="DUF11 domain-containing protein" evidence="1">
    <location>
        <begin position="27"/>
        <end position="493"/>
    </location>
</feature>
<dbReference type="InterPro" id="IPR059226">
    <property type="entry name" value="Choice_anch_Q_dom"/>
</dbReference>
<dbReference type="Pfam" id="PF01345">
    <property type="entry name" value="DUF11"/>
    <property type="match status" value="1"/>
</dbReference>
<proteinExistence type="predicted"/>
<keyword evidence="1" id="KW-0732">Signal</keyword>
<dbReference type="SUPFAM" id="SSF51126">
    <property type="entry name" value="Pectin lyase-like"/>
    <property type="match status" value="1"/>
</dbReference>
<dbReference type="RefSeq" id="WP_091024036.1">
    <property type="nucleotide sequence ID" value="NZ_BKAE01000022.1"/>
</dbReference>